<accession>A0ABQ7FWK2</accession>
<evidence type="ECO:0000313" key="2">
    <source>
        <dbReference type="Proteomes" id="UP000815325"/>
    </source>
</evidence>
<name>A0ABQ7FWK2_DUNSA</name>
<reference evidence="1" key="1">
    <citation type="submission" date="2017-08" db="EMBL/GenBank/DDBJ databases">
        <authorList>
            <person name="Polle J.E."/>
            <person name="Barry K."/>
            <person name="Cushman J."/>
            <person name="Schmutz J."/>
            <person name="Tran D."/>
            <person name="Hathwaick L.T."/>
            <person name="Yim W.C."/>
            <person name="Jenkins J."/>
            <person name="Mckie-Krisberg Z.M."/>
            <person name="Prochnik S."/>
            <person name="Lindquist E."/>
            <person name="Dockter R.B."/>
            <person name="Adam C."/>
            <person name="Molina H."/>
            <person name="Bunkerborg J."/>
            <person name="Jin E."/>
            <person name="Buchheim M."/>
            <person name="Magnuson J."/>
        </authorList>
    </citation>
    <scope>NUCLEOTIDE SEQUENCE</scope>
    <source>
        <strain evidence="1">CCAP 19/18</strain>
    </source>
</reference>
<protein>
    <recommendedName>
        <fullName evidence="3">Secreted protein</fullName>
    </recommendedName>
</protein>
<dbReference type="Proteomes" id="UP000815325">
    <property type="component" value="Unassembled WGS sequence"/>
</dbReference>
<dbReference type="EMBL" id="MU070737">
    <property type="protein sequence ID" value="KAF5826739.1"/>
    <property type="molecule type" value="Genomic_DNA"/>
</dbReference>
<evidence type="ECO:0008006" key="3">
    <source>
        <dbReference type="Google" id="ProtNLM"/>
    </source>
</evidence>
<evidence type="ECO:0000313" key="1">
    <source>
        <dbReference type="EMBL" id="KAF5826739.1"/>
    </source>
</evidence>
<comment type="caution">
    <text evidence="1">The sequence shown here is derived from an EMBL/GenBank/DDBJ whole genome shotgun (WGS) entry which is preliminary data.</text>
</comment>
<sequence length="220" mass="23685">MTTWIAASRGGLGPCVGANLSCVAWLWVLVGGCPLNVRGLTRFELRRASLDLCVRATAVRPLGCSCERDIPGIRAENKSEIGRGGTVRHFVPVFHDATPEPHWGSVHATACVPDFHRKGKDCRKPTPYLQMHVYATTWGGLDSLEQAKIERCAMNVHAPCHAEVAGMRHDYMHASPPAVTGASSEALAGHCLLDEALVLTCTCTALHCDACQSICCNRGI</sequence>
<gene>
    <name evidence="1" type="ORF">DUNSADRAFT_2212</name>
</gene>
<organism evidence="1 2">
    <name type="scientific">Dunaliella salina</name>
    <name type="common">Green alga</name>
    <name type="synonym">Protococcus salinus</name>
    <dbReference type="NCBI Taxonomy" id="3046"/>
    <lineage>
        <taxon>Eukaryota</taxon>
        <taxon>Viridiplantae</taxon>
        <taxon>Chlorophyta</taxon>
        <taxon>core chlorophytes</taxon>
        <taxon>Chlorophyceae</taxon>
        <taxon>CS clade</taxon>
        <taxon>Chlamydomonadales</taxon>
        <taxon>Dunaliellaceae</taxon>
        <taxon>Dunaliella</taxon>
    </lineage>
</organism>
<keyword evidence="2" id="KW-1185">Reference proteome</keyword>
<proteinExistence type="predicted"/>